<protein>
    <submittedName>
        <fullName evidence="1">Uncharacterized protein</fullName>
    </submittedName>
</protein>
<sequence>MLINASKTLINTNEDSHLSNLFVRISWSTRSFIYIKQEVHLYIDLKSLLTVISPNICAGSILLILAVENCWNQTWQYFFLGSFNSDQTGKVDQKFCEHFSRKM</sequence>
<dbReference type="EMBL" id="CM039438">
    <property type="protein sequence ID" value="KAI4298664.1"/>
    <property type="molecule type" value="Genomic_DNA"/>
</dbReference>
<evidence type="ECO:0000313" key="2">
    <source>
        <dbReference type="Proteomes" id="UP000828941"/>
    </source>
</evidence>
<gene>
    <name evidence="1" type="ORF">L6164_032197</name>
</gene>
<proteinExistence type="predicted"/>
<dbReference type="Proteomes" id="UP000828941">
    <property type="component" value="Chromosome 13"/>
</dbReference>
<reference evidence="1 2" key="1">
    <citation type="journal article" date="2022" name="DNA Res.">
        <title>Chromosomal-level genome assembly of the orchid tree Bauhinia variegata (Leguminosae; Cercidoideae) supports the allotetraploid origin hypothesis of Bauhinia.</title>
        <authorList>
            <person name="Zhong Y."/>
            <person name="Chen Y."/>
            <person name="Zheng D."/>
            <person name="Pang J."/>
            <person name="Liu Y."/>
            <person name="Luo S."/>
            <person name="Meng S."/>
            <person name="Qian L."/>
            <person name="Wei D."/>
            <person name="Dai S."/>
            <person name="Zhou R."/>
        </authorList>
    </citation>
    <scope>NUCLEOTIDE SEQUENCE [LARGE SCALE GENOMIC DNA]</scope>
    <source>
        <strain evidence="1">BV-YZ2020</strain>
    </source>
</reference>
<organism evidence="1 2">
    <name type="scientific">Bauhinia variegata</name>
    <name type="common">Purple orchid tree</name>
    <name type="synonym">Phanera variegata</name>
    <dbReference type="NCBI Taxonomy" id="167791"/>
    <lineage>
        <taxon>Eukaryota</taxon>
        <taxon>Viridiplantae</taxon>
        <taxon>Streptophyta</taxon>
        <taxon>Embryophyta</taxon>
        <taxon>Tracheophyta</taxon>
        <taxon>Spermatophyta</taxon>
        <taxon>Magnoliopsida</taxon>
        <taxon>eudicotyledons</taxon>
        <taxon>Gunneridae</taxon>
        <taxon>Pentapetalae</taxon>
        <taxon>rosids</taxon>
        <taxon>fabids</taxon>
        <taxon>Fabales</taxon>
        <taxon>Fabaceae</taxon>
        <taxon>Cercidoideae</taxon>
        <taxon>Cercideae</taxon>
        <taxon>Bauhiniinae</taxon>
        <taxon>Bauhinia</taxon>
    </lineage>
</organism>
<name>A0ACB9KN20_BAUVA</name>
<keyword evidence="2" id="KW-1185">Reference proteome</keyword>
<comment type="caution">
    <text evidence="1">The sequence shown here is derived from an EMBL/GenBank/DDBJ whole genome shotgun (WGS) entry which is preliminary data.</text>
</comment>
<accession>A0ACB9KN20</accession>
<evidence type="ECO:0000313" key="1">
    <source>
        <dbReference type="EMBL" id="KAI4298664.1"/>
    </source>
</evidence>